<keyword evidence="1" id="KW-0472">Membrane</keyword>
<evidence type="ECO:0000313" key="2">
    <source>
        <dbReference type="EMBL" id="BAT32400.1"/>
    </source>
</evidence>
<organism evidence="2 3">
    <name type="scientific">Stx2-converting phage Stx2a_1447</name>
    <dbReference type="NCBI Taxonomy" id="1226259"/>
    <lineage>
        <taxon>Viruses</taxon>
        <taxon>Duplodnaviria</taxon>
        <taxon>Heunggongvirae</taxon>
        <taxon>Uroviricota</taxon>
        <taxon>Caudoviricetes</taxon>
        <taxon>Sawaravirus</taxon>
        <taxon>Sawaravirus WGPS2</taxon>
    </lineage>
</organism>
<name>A0A0P0ZCX2_9CAUD</name>
<feature type="transmembrane region" description="Helical" evidence="1">
    <location>
        <begin position="127"/>
        <end position="150"/>
    </location>
</feature>
<evidence type="ECO:0000256" key="1">
    <source>
        <dbReference type="SAM" id="Phobius"/>
    </source>
</evidence>
<evidence type="ECO:0000313" key="3">
    <source>
        <dbReference type="Proteomes" id="UP000221526"/>
    </source>
</evidence>
<keyword evidence="1" id="KW-1133">Transmembrane helix</keyword>
<protein>
    <submittedName>
        <fullName evidence="2">Uncharacterized protein</fullName>
    </submittedName>
</protein>
<accession>A0A0P0ZCX2</accession>
<feature type="transmembrane region" description="Helical" evidence="1">
    <location>
        <begin position="45"/>
        <end position="62"/>
    </location>
</feature>
<sequence length="179" mass="20244">MNREAAKCISYQQPSRAFHLVVVVLLMFTAWFIANKYIILTSIPWGVLTILILPIASSATLFHKLSETQKNVAEDLSRNEQRRLTRLIKEKSRATLFMLTLQISIIIFVALISLGNESSFVQQHIHTISKFVVCALVFSLYSLIPVLLGVKEVIDFEGLIKTQKTLNKRKKSALSKLGK</sequence>
<keyword evidence="1" id="KW-0812">Transmembrane</keyword>
<reference evidence="2 3" key="1">
    <citation type="journal article" date="2015" name="Sci. Rep.">
        <title>The Shiga toxin 2 production level in enterohemorrhagic Escherichia coli O157:H7 is correlated with the subtypes of toxin-encoding phage.</title>
        <authorList>
            <person name="Ogura Y."/>
            <person name="Mondal S.I."/>
            <person name="Islam M.R."/>
            <person name="Mako T."/>
            <person name="Arisawa K."/>
            <person name="Katsura K."/>
            <person name="Ooka T."/>
            <person name="Gotoh Y."/>
            <person name="Murase K."/>
            <person name="Ohnishi M."/>
            <person name="Hayashi T."/>
        </authorList>
    </citation>
    <scope>NUCLEOTIDE SEQUENCE [LARGE SCALE GENOMIC DNA]</scope>
</reference>
<feature type="transmembrane region" description="Helical" evidence="1">
    <location>
        <begin position="20"/>
        <end position="39"/>
    </location>
</feature>
<dbReference type="Proteomes" id="UP000221526">
    <property type="component" value="Segment"/>
</dbReference>
<proteinExistence type="predicted"/>
<feature type="transmembrane region" description="Helical" evidence="1">
    <location>
        <begin position="96"/>
        <end position="115"/>
    </location>
</feature>
<dbReference type="EMBL" id="AP012536">
    <property type="protein sequence ID" value="BAT32400.1"/>
    <property type="molecule type" value="Genomic_DNA"/>
</dbReference>